<feature type="non-terminal residue" evidence="2">
    <location>
        <position position="1"/>
    </location>
</feature>
<dbReference type="PROSITE" id="PS51411">
    <property type="entry name" value="PSP1_C"/>
    <property type="match status" value="1"/>
</dbReference>
<gene>
    <name evidence="2" type="ORF">MUCCIDRAFT_137601</name>
</gene>
<dbReference type="Proteomes" id="UP000077051">
    <property type="component" value="Unassembled WGS sequence"/>
</dbReference>
<dbReference type="OrthoDB" id="243127at2759"/>
<keyword evidence="3" id="KW-1185">Reference proteome</keyword>
<dbReference type="InterPro" id="IPR007557">
    <property type="entry name" value="PSP1_C"/>
</dbReference>
<evidence type="ECO:0000259" key="1">
    <source>
        <dbReference type="PROSITE" id="PS51411"/>
    </source>
</evidence>
<dbReference type="NCBIfam" id="NF041131">
    <property type="entry name" value="RicT_YaaT_fam"/>
    <property type="match status" value="1"/>
</dbReference>
<dbReference type="Pfam" id="PF04468">
    <property type="entry name" value="PSP1"/>
    <property type="match status" value="1"/>
</dbReference>
<organism evidence="2 3">
    <name type="scientific">Mucor lusitanicus CBS 277.49</name>
    <dbReference type="NCBI Taxonomy" id="747725"/>
    <lineage>
        <taxon>Eukaryota</taxon>
        <taxon>Fungi</taxon>
        <taxon>Fungi incertae sedis</taxon>
        <taxon>Mucoromycota</taxon>
        <taxon>Mucoromycotina</taxon>
        <taxon>Mucoromycetes</taxon>
        <taxon>Mucorales</taxon>
        <taxon>Mucorineae</taxon>
        <taxon>Mucoraceae</taxon>
        <taxon>Mucor</taxon>
    </lineage>
</organism>
<dbReference type="PANTHER" id="PTHR43830">
    <property type="entry name" value="PROTEIN PSP1"/>
    <property type="match status" value="1"/>
</dbReference>
<dbReference type="PANTHER" id="PTHR43830:SF3">
    <property type="entry name" value="PROTEIN PSP1"/>
    <property type="match status" value="1"/>
</dbReference>
<evidence type="ECO:0000313" key="3">
    <source>
        <dbReference type="Proteomes" id="UP000077051"/>
    </source>
</evidence>
<accession>A0A168P4X5</accession>
<protein>
    <recommendedName>
        <fullName evidence="1">PSP1 C-terminal domain-containing protein</fullName>
    </recommendedName>
</protein>
<evidence type="ECO:0000313" key="2">
    <source>
        <dbReference type="EMBL" id="OAD07174.1"/>
    </source>
</evidence>
<dbReference type="VEuPathDB" id="FungiDB:MUCCIDRAFT_137601"/>
<dbReference type="GO" id="GO:0005737">
    <property type="term" value="C:cytoplasm"/>
    <property type="evidence" value="ECO:0007669"/>
    <property type="project" value="TreeGrafter"/>
</dbReference>
<dbReference type="InterPro" id="IPR047767">
    <property type="entry name" value="PSP1-like"/>
</dbReference>
<proteinExistence type="predicted"/>
<dbReference type="AlphaFoldDB" id="A0A168P4X5"/>
<comment type="caution">
    <text evidence="2">The sequence shown here is derived from an EMBL/GenBank/DDBJ whole genome shotgun (WGS) entry which is preliminary data.</text>
</comment>
<name>A0A168P4X5_MUCCL</name>
<feature type="domain" description="PSP1 C-terminal" evidence="1">
    <location>
        <begin position="93"/>
        <end position="175"/>
    </location>
</feature>
<reference evidence="2 3" key="1">
    <citation type="submission" date="2015-06" db="EMBL/GenBank/DDBJ databases">
        <title>Expansion of signal transduction pathways in fungi by whole-genome duplication.</title>
        <authorList>
            <consortium name="DOE Joint Genome Institute"/>
            <person name="Corrochano L.M."/>
            <person name="Kuo A."/>
            <person name="Marcet-Houben M."/>
            <person name="Polaino S."/>
            <person name="Salamov A."/>
            <person name="Villalobos J.M."/>
            <person name="Alvarez M.I."/>
            <person name="Avalos J."/>
            <person name="Benito E.P."/>
            <person name="Benoit I."/>
            <person name="Burger G."/>
            <person name="Camino L.P."/>
            <person name="Canovas D."/>
            <person name="Cerda-Olmedo E."/>
            <person name="Cheng J.-F."/>
            <person name="Dominguez A."/>
            <person name="Elias M."/>
            <person name="Eslava A.P."/>
            <person name="Glaser F."/>
            <person name="Grimwood J."/>
            <person name="Gutierrez G."/>
            <person name="Heitman J."/>
            <person name="Henrissat B."/>
            <person name="Iturriaga E.A."/>
            <person name="Lang B.F."/>
            <person name="Lavin J.L."/>
            <person name="Lee S."/>
            <person name="Li W."/>
            <person name="Lindquist E."/>
            <person name="Lopez-Garcia S."/>
            <person name="Luque E.M."/>
            <person name="Marcos A.T."/>
            <person name="Martin J."/>
            <person name="Mccluskey K."/>
            <person name="Medina H.R."/>
            <person name="Miralles-Duran A."/>
            <person name="Miyazaki A."/>
            <person name="Munoz-Torres E."/>
            <person name="Oguiza J.A."/>
            <person name="Ohm R."/>
            <person name="Olmedo M."/>
            <person name="Orejas M."/>
            <person name="Ortiz-Castellanos L."/>
            <person name="Pisabarro A.G."/>
            <person name="Rodriguez-Romero J."/>
            <person name="Ruiz-Herrera J."/>
            <person name="Ruiz-Vazquez R."/>
            <person name="Sanz C."/>
            <person name="Schackwitz W."/>
            <person name="Schmutz J."/>
            <person name="Shahriari M."/>
            <person name="Shelest E."/>
            <person name="Silva-Franco F."/>
            <person name="Soanes D."/>
            <person name="Syed K."/>
            <person name="Tagua V.G."/>
            <person name="Talbot N.J."/>
            <person name="Thon M."/>
            <person name="De Vries R.P."/>
            <person name="Wiebenga A."/>
            <person name="Yadav J.S."/>
            <person name="Braun E.L."/>
            <person name="Baker S."/>
            <person name="Garre V."/>
            <person name="Horwitz B."/>
            <person name="Torres-Martinez S."/>
            <person name="Idnurm A."/>
            <person name="Herrera-Estrella A."/>
            <person name="Gabaldon T."/>
            <person name="Grigoriev I.V."/>
        </authorList>
    </citation>
    <scope>NUCLEOTIDE SEQUENCE [LARGE SCALE GENOMIC DNA]</scope>
    <source>
        <strain evidence="2 3">CBS 277.49</strain>
    </source>
</reference>
<sequence>PLFMVEFKSGRTDFYYVSDPSLQIQVGDLVLVEADRGKDLGKVATDVLTANQVLLLQQQQKHHNSSNRLIIDEEDNKAADDTKKNSATDSFVKKIYRKAASEEISLLLNKEQDEQRALSVCLQKIKNRKLSMEVVDAEFQWDRRKLTFYFIAERRIDFRELVRELFKIYKTRIWM</sequence>
<dbReference type="EMBL" id="AMYB01000002">
    <property type="protein sequence ID" value="OAD07174.1"/>
    <property type="molecule type" value="Genomic_DNA"/>
</dbReference>